<dbReference type="STRING" id="206506.AAV32_07365"/>
<comment type="cofactor">
    <cofactor evidence="1">
        <name>Mg(2+)</name>
        <dbReference type="ChEBI" id="CHEBI:18420"/>
    </cofactor>
</comment>
<dbReference type="Proteomes" id="UP000078084">
    <property type="component" value="Unassembled WGS sequence"/>
</dbReference>
<comment type="caution">
    <text evidence="6">The sequence shown here is derived from an EMBL/GenBank/DDBJ whole genome shotgun (WGS) entry which is preliminary data.</text>
</comment>
<dbReference type="PROSITE" id="PS00893">
    <property type="entry name" value="NUDIX_BOX"/>
    <property type="match status" value="1"/>
</dbReference>
<evidence type="ECO:0000256" key="2">
    <source>
        <dbReference type="ARBA" id="ARBA00022801"/>
    </source>
</evidence>
<evidence type="ECO:0000313" key="6">
    <source>
        <dbReference type="EMBL" id="KKO72144.1"/>
    </source>
</evidence>
<dbReference type="PRINTS" id="PR00502">
    <property type="entry name" value="NUDIXFAMILY"/>
</dbReference>
<dbReference type="PANTHER" id="PTHR43222:SF2">
    <property type="entry name" value="NUDIX HYDROLASE 23, CHLOROPLASTIC"/>
    <property type="match status" value="1"/>
</dbReference>
<dbReference type="InterPro" id="IPR020084">
    <property type="entry name" value="NUDIX_hydrolase_CS"/>
</dbReference>
<dbReference type="InterPro" id="IPR029401">
    <property type="entry name" value="Nudix_N"/>
</dbReference>
<dbReference type="EMBL" id="LBNE01000003">
    <property type="protein sequence ID" value="KKO72144.1"/>
    <property type="molecule type" value="Genomic_DNA"/>
</dbReference>
<evidence type="ECO:0000256" key="1">
    <source>
        <dbReference type="ARBA" id="ARBA00001946"/>
    </source>
</evidence>
<keyword evidence="7" id="KW-1185">Reference proteome</keyword>
<dbReference type="GeneID" id="99726774"/>
<dbReference type="PANTHER" id="PTHR43222">
    <property type="entry name" value="NUDIX HYDROLASE 23"/>
    <property type="match status" value="1"/>
</dbReference>
<dbReference type="Pfam" id="PF00293">
    <property type="entry name" value="NUDIX"/>
    <property type="match status" value="1"/>
</dbReference>
<evidence type="ECO:0000259" key="5">
    <source>
        <dbReference type="PROSITE" id="PS51462"/>
    </source>
</evidence>
<dbReference type="Gene3D" id="2.20.70.10">
    <property type="match status" value="1"/>
</dbReference>
<dbReference type="PROSITE" id="PS51462">
    <property type="entry name" value="NUDIX"/>
    <property type="match status" value="1"/>
</dbReference>
<protein>
    <submittedName>
        <fullName evidence="6">NUDIX hydrolase</fullName>
    </submittedName>
</protein>
<dbReference type="GO" id="GO:0016787">
    <property type="term" value="F:hydrolase activity"/>
    <property type="evidence" value="ECO:0007669"/>
    <property type="project" value="UniProtKB-KW"/>
</dbReference>
<proteinExistence type="inferred from homology"/>
<dbReference type="RefSeq" id="WP_068369764.1">
    <property type="nucleotide sequence ID" value="NZ_CP033936.1"/>
</dbReference>
<gene>
    <name evidence="6" type="ORF">AAV32_07365</name>
</gene>
<sequence>MSDLPADFYFPAPRQQRYCSQCGTLLTRAIPPGDNRVRDLCQHCGAVHYQNPRMVVGCVPVWRGKVLLCRRAIEPRYGFWTLPAGFMELEETTEQGALRETLEEAGAQVEAGPLFTVIDVPGVNQVHIYYLANVLDEKLDPGPESLEAAFFDEADIPWDHLSFLSVSSTLRHFFEDRKQPEFGVHRYTLPIH</sequence>
<dbReference type="InterPro" id="IPR000086">
    <property type="entry name" value="NUDIX_hydrolase_dom"/>
</dbReference>
<keyword evidence="3" id="KW-0460">Magnesium</keyword>
<dbReference type="InterPro" id="IPR020476">
    <property type="entry name" value="Nudix_hydrolase"/>
</dbReference>
<organism evidence="6 7">
    <name type="scientific">Kerstersia gyiorum</name>
    <dbReference type="NCBI Taxonomy" id="206506"/>
    <lineage>
        <taxon>Bacteria</taxon>
        <taxon>Pseudomonadati</taxon>
        <taxon>Pseudomonadota</taxon>
        <taxon>Betaproteobacteria</taxon>
        <taxon>Burkholderiales</taxon>
        <taxon>Alcaligenaceae</taxon>
        <taxon>Kerstersia</taxon>
    </lineage>
</organism>
<accession>A0A171KTC7</accession>
<evidence type="ECO:0000313" key="7">
    <source>
        <dbReference type="Proteomes" id="UP000078084"/>
    </source>
</evidence>
<dbReference type="SUPFAM" id="SSF55811">
    <property type="entry name" value="Nudix"/>
    <property type="match status" value="1"/>
</dbReference>
<dbReference type="OrthoDB" id="5417595at2"/>
<dbReference type="InterPro" id="IPR015797">
    <property type="entry name" value="NUDIX_hydrolase-like_dom_sf"/>
</dbReference>
<dbReference type="CDD" id="cd04511">
    <property type="entry name" value="NUDIX_Hydrolase"/>
    <property type="match status" value="1"/>
</dbReference>
<keyword evidence="2 4" id="KW-0378">Hydrolase</keyword>
<dbReference type="Pfam" id="PF14803">
    <property type="entry name" value="Zn_ribbon_Nudix"/>
    <property type="match status" value="1"/>
</dbReference>
<feature type="domain" description="Nudix hydrolase" evidence="5">
    <location>
        <begin position="51"/>
        <end position="174"/>
    </location>
</feature>
<dbReference type="Gene3D" id="3.90.79.10">
    <property type="entry name" value="Nucleoside Triphosphate Pyrophosphohydrolase"/>
    <property type="match status" value="1"/>
</dbReference>
<name>A0A171KTC7_9BURK</name>
<reference evidence="6 7" key="1">
    <citation type="submission" date="2015-04" db="EMBL/GenBank/DDBJ databases">
        <title>Genome sequence of Kerstersia gyiorum CG1.</title>
        <authorList>
            <person name="Greninger A.L."/>
            <person name="Kozyreva V."/>
            <person name="Chaturvedi V."/>
        </authorList>
    </citation>
    <scope>NUCLEOTIDE SEQUENCE [LARGE SCALE GENOMIC DNA]</scope>
    <source>
        <strain evidence="6 7">CG1</strain>
    </source>
</reference>
<evidence type="ECO:0000256" key="3">
    <source>
        <dbReference type="ARBA" id="ARBA00022842"/>
    </source>
</evidence>
<comment type="similarity">
    <text evidence="4">Belongs to the Nudix hydrolase family.</text>
</comment>
<dbReference type="AlphaFoldDB" id="A0A171KTC7"/>
<evidence type="ECO:0000256" key="4">
    <source>
        <dbReference type="RuleBase" id="RU003476"/>
    </source>
</evidence>